<dbReference type="AlphaFoldDB" id="A0AA41Q7U8"/>
<dbReference type="RefSeq" id="WP_235057984.1">
    <property type="nucleotide sequence ID" value="NZ_JAKFHA010000045.1"/>
</dbReference>
<name>A0AA41Q7U8_9ACTN</name>
<evidence type="ECO:0000259" key="2">
    <source>
        <dbReference type="Pfam" id="PF07179"/>
    </source>
</evidence>
<comment type="caution">
    <text evidence="3">The sequence shown here is derived from an EMBL/GenBank/DDBJ whole genome shotgun (WGS) entry which is preliminary data.</text>
</comment>
<proteinExistence type="predicted"/>
<evidence type="ECO:0000313" key="3">
    <source>
        <dbReference type="EMBL" id="MCF2533209.1"/>
    </source>
</evidence>
<gene>
    <name evidence="3" type="ORF">LZ495_39165</name>
</gene>
<evidence type="ECO:0000256" key="1">
    <source>
        <dbReference type="SAM" id="MobiDB-lite"/>
    </source>
</evidence>
<feature type="region of interest" description="Disordered" evidence="1">
    <location>
        <begin position="1"/>
        <end position="21"/>
    </location>
</feature>
<dbReference type="InterPro" id="IPR009839">
    <property type="entry name" value="SseB_N"/>
</dbReference>
<evidence type="ECO:0000313" key="4">
    <source>
        <dbReference type="Proteomes" id="UP001165378"/>
    </source>
</evidence>
<reference evidence="3" key="1">
    <citation type="submission" date="2022-01" db="EMBL/GenBank/DDBJ databases">
        <title>Genome-Based Taxonomic Classification of the Phylum Actinobacteria.</title>
        <authorList>
            <person name="Gao Y."/>
        </authorList>
    </citation>
    <scope>NUCLEOTIDE SEQUENCE</scope>
    <source>
        <strain evidence="3">KLBMP 8922</strain>
    </source>
</reference>
<accession>A0AA41Q7U8</accession>
<feature type="domain" description="SseB protein N-terminal" evidence="2">
    <location>
        <begin position="25"/>
        <end position="125"/>
    </location>
</feature>
<protein>
    <submittedName>
        <fullName evidence="3">SseB family protein</fullName>
    </submittedName>
</protein>
<sequence>MRDGDFGVAPDAGPSETSGQADDLTELLEQIARFVEGDGDPPLLVAALRAARLYCVKPEHVGFSAIGPAGAGFVPVFTSLEQMALFMAEPCNWFSMPGNDLLRLLPEGYDIAVDLGSLMPVRLHAALWREAAAVRGGHG</sequence>
<keyword evidence="4" id="KW-1185">Reference proteome</keyword>
<dbReference type="Pfam" id="PF07179">
    <property type="entry name" value="SseB"/>
    <property type="match status" value="1"/>
</dbReference>
<dbReference type="EMBL" id="JAKFHA010000045">
    <property type="protein sequence ID" value="MCF2533209.1"/>
    <property type="molecule type" value="Genomic_DNA"/>
</dbReference>
<organism evidence="3 4">
    <name type="scientific">Yinghuangia soli</name>
    <dbReference type="NCBI Taxonomy" id="2908204"/>
    <lineage>
        <taxon>Bacteria</taxon>
        <taxon>Bacillati</taxon>
        <taxon>Actinomycetota</taxon>
        <taxon>Actinomycetes</taxon>
        <taxon>Kitasatosporales</taxon>
        <taxon>Streptomycetaceae</taxon>
        <taxon>Yinghuangia</taxon>
    </lineage>
</organism>
<dbReference type="Proteomes" id="UP001165378">
    <property type="component" value="Unassembled WGS sequence"/>
</dbReference>